<feature type="compositionally biased region" description="Polar residues" evidence="13">
    <location>
        <begin position="455"/>
        <end position="473"/>
    </location>
</feature>
<comment type="catalytic activity">
    <reaction evidence="1">
        <text>ATP-independent breakage of single-stranded DNA, followed by passage and rejoining.</text>
        <dbReference type="EC" id="5.6.2.1"/>
    </reaction>
</comment>
<dbReference type="GO" id="GO:0003677">
    <property type="term" value="F:DNA binding"/>
    <property type="evidence" value="ECO:0007669"/>
    <property type="project" value="UniProtKB-KW"/>
</dbReference>
<dbReference type="Pfam" id="PF01751">
    <property type="entry name" value="Toprim"/>
    <property type="match status" value="1"/>
</dbReference>
<evidence type="ECO:0000259" key="14">
    <source>
        <dbReference type="PROSITE" id="PS50880"/>
    </source>
</evidence>
<evidence type="ECO:0000256" key="7">
    <source>
        <dbReference type="ARBA" id="ARBA00023125"/>
    </source>
</evidence>
<dbReference type="GO" id="GO:0006310">
    <property type="term" value="P:DNA recombination"/>
    <property type="evidence" value="ECO:0007669"/>
    <property type="project" value="TreeGrafter"/>
</dbReference>
<protein>
    <recommendedName>
        <fullName evidence="3">DNA topoisomerase</fullName>
        <ecNumber evidence="3">5.6.2.1</ecNumber>
    </recommendedName>
    <alternativeName>
        <fullName evidence="12">Omega-protein</fullName>
    </alternativeName>
    <alternativeName>
        <fullName evidence="11">Relaxing enzyme</fullName>
    </alternativeName>
    <alternativeName>
        <fullName evidence="9">Swivelase</fullName>
    </alternativeName>
    <alternativeName>
        <fullName evidence="10">Untwisting enzyme</fullName>
    </alternativeName>
</protein>
<keyword evidence="7" id="KW-0238">DNA-binding</keyword>
<keyword evidence="17" id="KW-1185">Reference proteome</keyword>
<dbReference type="Gene3D" id="1.10.460.10">
    <property type="entry name" value="Topoisomerase I, domain 2"/>
    <property type="match status" value="1"/>
</dbReference>
<dbReference type="InterPro" id="IPR034144">
    <property type="entry name" value="TOPRIM_TopoIII"/>
</dbReference>
<dbReference type="InterPro" id="IPR013824">
    <property type="entry name" value="Topo_IA_cen_sub1"/>
</dbReference>
<keyword evidence="4" id="KW-0479">Metal-binding</keyword>
<dbReference type="InterPro" id="IPR013497">
    <property type="entry name" value="Topo_IA_cen"/>
</dbReference>
<dbReference type="InterPro" id="IPR023405">
    <property type="entry name" value="Topo_IA_core_domain"/>
</dbReference>
<gene>
    <name evidence="16" type="ORF">HFQ13_09415</name>
</gene>
<dbReference type="SMART" id="SM00493">
    <property type="entry name" value="TOPRIM"/>
    <property type="match status" value="1"/>
</dbReference>
<evidence type="ECO:0000256" key="3">
    <source>
        <dbReference type="ARBA" id="ARBA00012891"/>
    </source>
</evidence>
<dbReference type="CDD" id="cd00186">
    <property type="entry name" value="TOP1Ac"/>
    <property type="match status" value="1"/>
</dbReference>
<dbReference type="InterPro" id="IPR000380">
    <property type="entry name" value="Topo_IA"/>
</dbReference>
<organism evidence="16 17">
    <name type="scientific">Igneacidithiobacillus copahuensis</name>
    <dbReference type="NCBI Taxonomy" id="2724909"/>
    <lineage>
        <taxon>Bacteria</taxon>
        <taxon>Pseudomonadati</taxon>
        <taxon>Pseudomonadota</taxon>
        <taxon>Acidithiobacillia</taxon>
        <taxon>Acidithiobacillales</taxon>
        <taxon>Acidithiobacillaceae</taxon>
        <taxon>Igneacidithiobacillus</taxon>
    </lineage>
</organism>
<dbReference type="InterPro" id="IPR003601">
    <property type="entry name" value="Topo_IA_2"/>
</dbReference>
<dbReference type="PROSITE" id="PS50880">
    <property type="entry name" value="TOPRIM"/>
    <property type="match status" value="1"/>
</dbReference>
<evidence type="ECO:0000256" key="12">
    <source>
        <dbReference type="ARBA" id="ARBA00032877"/>
    </source>
</evidence>
<keyword evidence="6" id="KW-0799">Topoisomerase</keyword>
<dbReference type="Gene3D" id="1.10.290.10">
    <property type="entry name" value="Topoisomerase I, domain 4"/>
    <property type="match status" value="1"/>
</dbReference>
<reference evidence="16" key="1">
    <citation type="journal article" date="2021" name="ISME J.">
        <title>Genomic evolution of the class Acidithiobacillia: deep-branching Proteobacteria living in extreme acidic conditions.</title>
        <authorList>
            <person name="Moya-Beltran A."/>
            <person name="Beard S."/>
            <person name="Rojas-Villalobos C."/>
            <person name="Issotta F."/>
            <person name="Gallardo Y."/>
            <person name="Ulloa R."/>
            <person name="Giaveno A."/>
            <person name="Degli Esposti M."/>
            <person name="Johnson D.B."/>
            <person name="Quatrini R."/>
        </authorList>
    </citation>
    <scope>NUCLEOTIDE SEQUENCE</scope>
    <source>
        <strain evidence="16">VAN18-1</strain>
    </source>
</reference>
<dbReference type="InterPro" id="IPR003602">
    <property type="entry name" value="Topo_IA_DNA-bd_dom"/>
</dbReference>
<evidence type="ECO:0000256" key="4">
    <source>
        <dbReference type="ARBA" id="ARBA00022723"/>
    </source>
</evidence>
<dbReference type="AlphaFoldDB" id="A0AAE2YQC1"/>
<evidence type="ECO:0000313" key="17">
    <source>
        <dbReference type="Proteomes" id="UP001197378"/>
    </source>
</evidence>
<feature type="domain" description="Toprim" evidence="14">
    <location>
        <begin position="2"/>
        <end position="133"/>
    </location>
</feature>
<dbReference type="EC" id="5.6.2.1" evidence="3"/>
<dbReference type="GO" id="GO:0003917">
    <property type="term" value="F:DNA topoisomerase type I (single strand cut, ATP-independent) activity"/>
    <property type="evidence" value="ECO:0007669"/>
    <property type="project" value="UniProtKB-EC"/>
</dbReference>
<dbReference type="PANTHER" id="PTHR11390:SF21">
    <property type="entry name" value="DNA TOPOISOMERASE 3-ALPHA"/>
    <property type="match status" value="1"/>
</dbReference>
<evidence type="ECO:0000256" key="10">
    <source>
        <dbReference type="ARBA" id="ARBA00031985"/>
    </source>
</evidence>
<evidence type="ECO:0000256" key="2">
    <source>
        <dbReference type="ARBA" id="ARBA00009446"/>
    </source>
</evidence>
<evidence type="ECO:0000313" key="16">
    <source>
        <dbReference type="EMBL" id="MBU2788414.1"/>
    </source>
</evidence>
<dbReference type="Proteomes" id="UP001197378">
    <property type="component" value="Unassembled WGS sequence"/>
</dbReference>
<keyword evidence="8" id="KW-0413">Isomerase</keyword>
<dbReference type="NCBIfam" id="NF005829">
    <property type="entry name" value="PRK07726.1"/>
    <property type="match status" value="1"/>
</dbReference>
<evidence type="ECO:0000256" key="5">
    <source>
        <dbReference type="ARBA" id="ARBA00022842"/>
    </source>
</evidence>
<dbReference type="GO" id="GO:0043597">
    <property type="term" value="C:cytoplasmic replication fork"/>
    <property type="evidence" value="ECO:0007669"/>
    <property type="project" value="TreeGrafter"/>
</dbReference>
<dbReference type="PRINTS" id="PR00417">
    <property type="entry name" value="PRTPISMRASEI"/>
</dbReference>
<dbReference type="GO" id="GO:0046872">
    <property type="term" value="F:metal ion binding"/>
    <property type="evidence" value="ECO:0007669"/>
    <property type="project" value="UniProtKB-KW"/>
</dbReference>
<dbReference type="SMART" id="SM00437">
    <property type="entry name" value="TOP1Ac"/>
    <property type="match status" value="1"/>
</dbReference>
<dbReference type="EMBL" id="JAAXYO010000147">
    <property type="protein sequence ID" value="MBU2788414.1"/>
    <property type="molecule type" value="Genomic_DNA"/>
</dbReference>
<evidence type="ECO:0000256" key="8">
    <source>
        <dbReference type="ARBA" id="ARBA00023235"/>
    </source>
</evidence>
<keyword evidence="5" id="KW-0460">Magnesium</keyword>
<evidence type="ECO:0000259" key="15">
    <source>
        <dbReference type="PROSITE" id="PS52039"/>
    </source>
</evidence>
<dbReference type="PROSITE" id="PS00396">
    <property type="entry name" value="TOPO_IA_1"/>
    <property type="match status" value="1"/>
</dbReference>
<dbReference type="GO" id="GO:0006281">
    <property type="term" value="P:DNA repair"/>
    <property type="evidence" value="ECO:0007669"/>
    <property type="project" value="TreeGrafter"/>
</dbReference>
<dbReference type="InterPro" id="IPR023406">
    <property type="entry name" value="Topo_IA_AS"/>
</dbReference>
<dbReference type="CDD" id="cd03362">
    <property type="entry name" value="TOPRIM_TopoIA_TopoIII"/>
    <property type="match status" value="1"/>
</dbReference>
<evidence type="ECO:0000256" key="6">
    <source>
        <dbReference type="ARBA" id="ARBA00023029"/>
    </source>
</evidence>
<dbReference type="InterPro" id="IPR006171">
    <property type="entry name" value="TOPRIM_dom"/>
</dbReference>
<dbReference type="InterPro" id="IPR005738">
    <property type="entry name" value="TopoIII"/>
</dbReference>
<comment type="caution">
    <text evidence="16">The sequence shown here is derived from an EMBL/GenBank/DDBJ whole genome shotgun (WGS) entry which is preliminary data.</text>
</comment>
<dbReference type="NCBIfam" id="TIGR01056">
    <property type="entry name" value="topB"/>
    <property type="match status" value="1"/>
</dbReference>
<dbReference type="PANTHER" id="PTHR11390">
    <property type="entry name" value="PROKARYOTIC DNA TOPOISOMERASE"/>
    <property type="match status" value="1"/>
</dbReference>
<comment type="similarity">
    <text evidence="2">Belongs to the type IA topoisomerase family.</text>
</comment>
<dbReference type="SMART" id="SM00436">
    <property type="entry name" value="TOP1Bc"/>
    <property type="match status" value="1"/>
</dbReference>
<dbReference type="PROSITE" id="PS52039">
    <property type="entry name" value="TOPO_IA_2"/>
    <property type="match status" value="1"/>
</dbReference>
<dbReference type="Gene3D" id="2.70.20.10">
    <property type="entry name" value="Topoisomerase I, domain 3"/>
    <property type="match status" value="1"/>
</dbReference>
<proteinExistence type="inferred from homology"/>
<evidence type="ECO:0000256" key="1">
    <source>
        <dbReference type="ARBA" id="ARBA00000213"/>
    </source>
</evidence>
<evidence type="ECO:0000256" key="13">
    <source>
        <dbReference type="SAM" id="MobiDB-lite"/>
    </source>
</evidence>
<evidence type="ECO:0000256" key="11">
    <source>
        <dbReference type="ARBA" id="ARBA00032235"/>
    </source>
</evidence>
<feature type="region of interest" description="Disordered" evidence="13">
    <location>
        <begin position="660"/>
        <end position="679"/>
    </location>
</feature>
<dbReference type="InterPro" id="IPR013825">
    <property type="entry name" value="Topo_IA_cen_sub2"/>
</dbReference>
<dbReference type="Pfam" id="PF01131">
    <property type="entry name" value="Topoisom_bac"/>
    <property type="match status" value="1"/>
</dbReference>
<name>A0AAE2YQC1_9PROT</name>
<dbReference type="GO" id="GO:0006265">
    <property type="term" value="P:DNA topological change"/>
    <property type="evidence" value="ECO:0007669"/>
    <property type="project" value="InterPro"/>
</dbReference>
<feature type="region of interest" description="Disordered" evidence="13">
    <location>
        <begin position="443"/>
        <end position="476"/>
    </location>
</feature>
<dbReference type="RefSeq" id="WP_215885632.1">
    <property type="nucleotide sequence ID" value="NZ_JAAXYO010000147.1"/>
</dbReference>
<sequence length="679" mass="74442">MTTVIIAEKPSMASAIREGLGPRASQYEITNAFGHILEQAGPDEYLPDSVPRTSKGKKVWRMEDLPILPSRWIKHPKQKAAAQLKKIGQLLKSADGVINAGDPDREGQLLIDEILEHFHYRGRIQRVWLKALDRENVQKAFAALESNEKYRPLKDAAEARSQSDWLVGMNLTMAVTVQSGDLFSVGRVQTPTLALVVQRDLTIENFQPQDYFEVFAQCQHRNGAFLAKWEPRGTDGPGFDPDGRLIDRRLADAVAAKATGQGRVASFEAKEQKQSAPLPFSLSALQKVASSRFGMSAQQVLDTCQALYEKKITTYPRTDCRYLPEEQLADAPKILRALPIPESVRGLMNFQQKHAAWNNKKITAHNAIIPTGERPSGLSEAESRLFEIIWKSYVALFLPEYRYKALSALVEIGGETWKATGRQDLDPGWKRLYGNGAISEGAEDVEEETAAPLPTMSQGDPVQSTGGQVQARQTKPPARFTDGSLIEAMSNIHKFVTDPEARAKLKETSGLGTEATRASIIEKLLKRDYLLKKGKQLISTAKGRALITWLEQRGLREFADPVTTARWEDLLSAVAEGRIPADKFLAAVVDSVKTATATMKAGGAGIVSTGKAGGQKNGNGGGKAGQSVSCPICKGEATVRRLESKNKKGVYFWSCSNRDAHPLLADDQGKPGKPFGAQK</sequence>
<feature type="domain" description="Topo IA-type catalytic" evidence="15">
    <location>
        <begin position="150"/>
        <end position="596"/>
    </location>
</feature>
<dbReference type="Gene3D" id="3.40.50.140">
    <property type="match status" value="1"/>
</dbReference>
<dbReference type="InterPro" id="IPR013826">
    <property type="entry name" value="Topo_IA_cen_sub3"/>
</dbReference>
<evidence type="ECO:0000256" key="9">
    <source>
        <dbReference type="ARBA" id="ARBA00030003"/>
    </source>
</evidence>
<accession>A0AAE2YQC1</accession>
<dbReference type="SUPFAM" id="SSF56712">
    <property type="entry name" value="Prokaryotic type I DNA topoisomerase"/>
    <property type="match status" value="1"/>
</dbReference>